<dbReference type="InterPro" id="IPR050239">
    <property type="entry name" value="Sigma-70_RNA_pol_init_factors"/>
</dbReference>
<dbReference type="Gene3D" id="1.10.10.10">
    <property type="entry name" value="Winged helix-like DNA-binding domain superfamily/Winged helix DNA-binding domain"/>
    <property type="match status" value="2"/>
</dbReference>
<protein>
    <recommendedName>
        <fullName evidence="6">RNA polymerase sigma factor RpoD</fullName>
    </recommendedName>
    <alternativeName>
        <fullName evidence="6">Sigma-70</fullName>
    </alternativeName>
</protein>
<dbReference type="SUPFAM" id="SSF88946">
    <property type="entry name" value="Sigma2 domain of RNA polymerase sigma factors"/>
    <property type="match status" value="1"/>
</dbReference>
<feature type="DNA-binding region" description="H-T-H motif" evidence="6">
    <location>
        <begin position="619"/>
        <end position="638"/>
    </location>
</feature>
<feature type="region of interest" description="Disordered" evidence="7">
    <location>
        <begin position="1"/>
        <end position="31"/>
    </location>
</feature>
<evidence type="ECO:0000256" key="2">
    <source>
        <dbReference type="ARBA" id="ARBA00023015"/>
    </source>
</evidence>
<evidence type="ECO:0000256" key="3">
    <source>
        <dbReference type="ARBA" id="ARBA00023082"/>
    </source>
</evidence>
<evidence type="ECO:0000313" key="10">
    <source>
        <dbReference type="EMBL" id="MDQ7249797.1"/>
    </source>
</evidence>
<dbReference type="RefSeq" id="WP_379958203.1">
    <property type="nucleotide sequence ID" value="NZ_JAUYVI010000006.1"/>
</dbReference>
<dbReference type="InterPro" id="IPR007630">
    <property type="entry name" value="RNA_pol_sigma70_r4"/>
</dbReference>
<comment type="similarity">
    <text evidence="6">Belongs to the sigma-70 factor family. RpoD/SigA subfamily.</text>
</comment>
<dbReference type="PRINTS" id="PR00046">
    <property type="entry name" value="SIGMA70FCT"/>
</dbReference>
<dbReference type="Pfam" id="PF04539">
    <property type="entry name" value="Sigma70_r3"/>
    <property type="match status" value="1"/>
</dbReference>
<comment type="subcellular location">
    <subcellularLocation>
        <location evidence="6">Cytoplasm</location>
    </subcellularLocation>
</comment>
<dbReference type="Pfam" id="PF04542">
    <property type="entry name" value="Sigma70_r2"/>
    <property type="match status" value="1"/>
</dbReference>
<dbReference type="NCBIfam" id="NF004208">
    <property type="entry name" value="PRK05658.1"/>
    <property type="match status" value="1"/>
</dbReference>
<dbReference type="InterPro" id="IPR013324">
    <property type="entry name" value="RNA_pol_sigma_r3/r4-like"/>
</dbReference>
<feature type="region of interest" description="Sigma-70 factor domain-3" evidence="6">
    <location>
        <begin position="504"/>
        <end position="580"/>
    </location>
</feature>
<gene>
    <name evidence="6 10" type="primary">rpoD</name>
    <name evidence="10" type="ORF">Q8A70_19060</name>
</gene>
<dbReference type="Pfam" id="PF04546">
    <property type="entry name" value="Sigma70_ner"/>
    <property type="match status" value="1"/>
</dbReference>
<dbReference type="InterPro" id="IPR007624">
    <property type="entry name" value="RNA_pol_sigma70_r3"/>
</dbReference>
<dbReference type="InterPro" id="IPR042189">
    <property type="entry name" value="RNA_pol_sigma_70_r1_1_sf"/>
</dbReference>
<dbReference type="Proteomes" id="UP001230156">
    <property type="component" value="Unassembled WGS sequence"/>
</dbReference>
<dbReference type="InterPro" id="IPR014284">
    <property type="entry name" value="RNA_pol_sigma-70_dom"/>
</dbReference>
<dbReference type="PANTHER" id="PTHR30603">
    <property type="entry name" value="RNA POLYMERASE SIGMA FACTOR RPO"/>
    <property type="match status" value="1"/>
</dbReference>
<dbReference type="InterPro" id="IPR028630">
    <property type="entry name" value="Sigma70_RpoD"/>
</dbReference>
<proteinExistence type="inferred from homology"/>
<dbReference type="InterPro" id="IPR012760">
    <property type="entry name" value="RNA_pol_sigma_RpoD_C"/>
</dbReference>
<dbReference type="Gene3D" id="1.10.601.10">
    <property type="entry name" value="RNA Polymerase Primary Sigma Factor"/>
    <property type="match status" value="1"/>
</dbReference>
<dbReference type="Pfam" id="PF04545">
    <property type="entry name" value="Sigma70_r4"/>
    <property type="match status" value="1"/>
</dbReference>
<dbReference type="InterPro" id="IPR007627">
    <property type="entry name" value="RNA_pol_sigma70_r2"/>
</dbReference>
<keyword evidence="2 6" id="KW-0805">Transcription regulation</keyword>
<feature type="domain" description="RNA polymerase sigma-70" evidence="8">
    <location>
        <begin position="449"/>
        <end position="462"/>
    </location>
</feature>
<feature type="region of interest" description="Sigma-70 factor domain-4" evidence="6">
    <location>
        <begin position="593"/>
        <end position="646"/>
    </location>
</feature>
<dbReference type="InterPro" id="IPR009042">
    <property type="entry name" value="RNA_pol_sigma70_r1_2"/>
</dbReference>
<dbReference type="InterPro" id="IPR007631">
    <property type="entry name" value="RNA_pol_sigma_70_non-ess"/>
</dbReference>
<dbReference type="HAMAP" id="MF_00963">
    <property type="entry name" value="Sigma70_RpoD_SigA"/>
    <property type="match status" value="1"/>
</dbReference>
<keyword evidence="1 6" id="KW-0963">Cytoplasm</keyword>
<evidence type="ECO:0000313" key="11">
    <source>
        <dbReference type="Proteomes" id="UP001230156"/>
    </source>
</evidence>
<evidence type="ECO:0000256" key="4">
    <source>
        <dbReference type="ARBA" id="ARBA00023125"/>
    </source>
</evidence>
<keyword evidence="3 6" id="KW-0731">Sigma factor</keyword>
<dbReference type="PROSITE" id="PS00715">
    <property type="entry name" value="SIGMA70_1"/>
    <property type="match status" value="1"/>
</dbReference>
<dbReference type="EMBL" id="JAUYVI010000006">
    <property type="protein sequence ID" value="MDQ7249797.1"/>
    <property type="molecule type" value="Genomic_DNA"/>
</dbReference>
<keyword evidence="5 6" id="KW-0804">Transcription</keyword>
<dbReference type="InterPro" id="IPR036388">
    <property type="entry name" value="WH-like_DNA-bd_sf"/>
</dbReference>
<dbReference type="PROSITE" id="PS00716">
    <property type="entry name" value="SIGMA70_2"/>
    <property type="match status" value="1"/>
</dbReference>
<dbReference type="Pfam" id="PF03979">
    <property type="entry name" value="Sigma70_r1_1"/>
    <property type="match status" value="1"/>
</dbReference>
<dbReference type="InterPro" id="IPR007127">
    <property type="entry name" value="RNA_pol_sigma_70_r1_1"/>
</dbReference>
<feature type="region of interest" description="Sigma-70 factor domain-2" evidence="6">
    <location>
        <begin position="425"/>
        <end position="495"/>
    </location>
</feature>
<feature type="compositionally biased region" description="Acidic residues" evidence="7">
    <location>
        <begin position="209"/>
        <end position="221"/>
    </location>
</feature>
<feature type="region of interest" description="Disordered" evidence="7">
    <location>
        <begin position="208"/>
        <end position="237"/>
    </location>
</feature>
<dbReference type="SUPFAM" id="SSF88659">
    <property type="entry name" value="Sigma3 and sigma4 domains of RNA polymerase sigma factors"/>
    <property type="match status" value="2"/>
</dbReference>
<evidence type="ECO:0000256" key="6">
    <source>
        <dbReference type="HAMAP-Rule" id="MF_00963"/>
    </source>
</evidence>
<dbReference type="Pfam" id="PF00140">
    <property type="entry name" value="Sigma70_r1_2"/>
    <property type="match status" value="1"/>
</dbReference>
<comment type="subunit">
    <text evidence="6">Interacts transiently with the RNA polymerase catalytic core.</text>
</comment>
<reference evidence="11" key="1">
    <citation type="submission" date="2023-08" db="EMBL/GenBank/DDBJ databases">
        <title>Rhodospirillaceae gen. nov., a novel taxon isolated from the Yangtze River Yuezi River estuary sludge.</title>
        <authorList>
            <person name="Ruan L."/>
        </authorList>
    </citation>
    <scope>NUCLEOTIDE SEQUENCE [LARGE SCALE GENOMIC DNA]</scope>
    <source>
        <strain evidence="11">R-7</strain>
    </source>
</reference>
<sequence length="659" mass="74153">MAVKPQAKPEPVKSKDEAQDGPLMDGHAGFKKMLAKGKERGYVTADELNASLPPGLTNDQIEDTYAMLNDMGINVVENEEQEEAEGEAQPAADGEQEESRAVGNLDDADVGRTDDPVRMYLREMGSVELLSREGEIAIAKRIEAGRDMMIGGIGESPLTHKSIVEWREKLKAGALLLRDIIDLDATMGGNLPEGAPIEGPGAAAFGAEVEAEEPEVEEGAEGEPKPEGAEEGEGEEANLSLAAMEQTLLPQVMETFDKIAALHKKLEKVQTKRLETIRAGEELNPRSEKAYEKQKLEMVELMRTVKLNNFRIEFLVEEMYDLNRRLVGMEGQLLRLVQRAGVKREEFLQRYYGQELDPKWLAKVGRLTSKGWKNLAADHKDEAKTIRGNIGEIAEQVNLPIGDFRRIVNVVQKGEREAARAKKEMVEANLRLVISIAKKYTNRGLQFLDLIQEGNIGLMKAVDKFEYRRGYKFSTYATWWIRQAITRSIADQARTIRIPVHMIETINKLVRTSRQMLHEIGREPTPEELAEKLLMPLEKVRKVLKIAKEPISLETPIGDEEDSHLGDFIEDKNAVLPLDAAIQANLRETTTRVLASLTAREERVLRMRFGIGMNTDHTLEEVGQQFSVTRERIRQIEAKALRKLKHPSRSRKLRSFLDT</sequence>
<name>A0ABU0YPZ0_9PROT</name>
<dbReference type="InterPro" id="IPR013325">
    <property type="entry name" value="RNA_pol_sigma_r2"/>
</dbReference>
<feature type="short sequence motif" description="Interaction with polymerase core subunit RpoC" evidence="6">
    <location>
        <begin position="449"/>
        <end position="452"/>
    </location>
</feature>
<keyword evidence="4 6" id="KW-0238">DNA-binding</keyword>
<comment type="function">
    <text evidence="6">Sigma factors are initiation factors that promote the attachment of RNA polymerase to specific initiation sites and are then released. This sigma factor is the primary sigma factor during exponential growth.</text>
</comment>
<evidence type="ECO:0000259" key="8">
    <source>
        <dbReference type="PROSITE" id="PS00715"/>
    </source>
</evidence>
<evidence type="ECO:0000256" key="5">
    <source>
        <dbReference type="ARBA" id="ARBA00023163"/>
    </source>
</evidence>
<dbReference type="NCBIfam" id="TIGR02937">
    <property type="entry name" value="sigma70-ECF"/>
    <property type="match status" value="1"/>
</dbReference>
<evidence type="ECO:0000259" key="9">
    <source>
        <dbReference type="PROSITE" id="PS00716"/>
    </source>
</evidence>
<evidence type="ECO:0000256" key="7">
    <source>
        <dbReference type="SAM" id="MobiDB-lite"/>
    </source>
</evidence>
<feature type="region of interest" description="Disordered" evidence="7">
    <location>
        <begin position="79"/>
        <end position="114"/>
    </location>
</feature>
<keyword evidence="11" id="KW-1185">Reference proteome</keyword>
<accession>A0ABU0YPZ0</accession>
<dbReference type="InterPro" id="IPR000943">
    <property type="entry name" value="RNA_pol_sigma70"/>
</dbReference>
<dbReference type="PANTHER" id="PTHR30603:SF60">
    <property type="entry name" value="RNA POLYMERASE SIGMA FACTOR RPOD"/>
    <property type="match status" value="1"/>
</dbReference>
<evidence type="ECO:0000256" key="1">
    <source>
        <dbReference type="ARBA" id="ARBA00022490"/>
    </source>
</evidence>
<organism evidence="10 11">
    <name type="scientific">Dongia sedimenti</name>
    <dbReference type="NCBI Taxonomy" id="3064282"/>
    <lineage>
        <taxon>Bacteria</taxon>
        <taxon>Pseudomonadati</taxon>
        <taxon>Pseudomonadota</taxon>
        <taxon>Alphaproteobacteria</taxon>
        <taxon>Rhodospirillales</taxon>
        <taxon>Dongiaceae</taxon>
        <taxon>Dongia</taxon>
    </lineage>
</organism>
<dbReference type="Gene3D" id="1.10.220.120">
    <property type="entry name" value="Sigma-70 factor, region 1.1"/>
    <property type="match status" value="1"/>
</dbReference>
<feature type="domain" description="RNA polymerase sigma-70" evidence="9">
    <location>
        <begin position="618"/>
        <end position="644"/>
    </location>
</feature>
<dbReference type="CDD" id="cd06171">
    <property type="entry name" value="Sigma70_r4"/>
    <property type="match status" value="1"/>
</dbReference>
<dbReference type="NCBIfam" id="TIGR02393">
    <property type="entry name" value="RpoD_Cterm"/>
    <property type="match status" value="1"/>
</dbReference>
<comment type="caution">
    <text evidence="10">The sequence shown here is derived from an EMBL/GenBank/DDBJ whole genome shotgun (WGS) entry which is preliminary data.</text>
</comment>